<accession>A0A7S3JDU7</accession>
<name>A0A7S3JDU7_9SPIT</name>
<organism evidence="2">
    <name type="scientific">Euplotes harpa</name>
    <dbReference type="NCBI Taxonomy" id="151035"/>
    <lineage>
        <taxon>Eukaryota</taxon>
        <taxon>Sar</taxon>
        <taxon>Alveolata</taxon>
        <taxon>Ciliophora</taxon>
        <taxon>Intramacronucleata</taxon>
        <taxon>Spirotrichea</taxon>
        <taxon>Hypotrichia</taxon>
        <taxon>Euplotida</taxon>
        <taxon>Euplotidae</taxon>
        <taxon>Euplotes</taxon>
    </lineage>
</organism>
<gene>
    <name evidence="2" type="ORF">EHAR0213_LOCUS10257</name>
</gene>
<feature type="region of interest" description="Disordered" evidence="1">
    <location>
        <begin position="1"/>
        <end position="23"/>
    </location>
</feature>
<sequence>MSKSLRRSQERLMPNSSGTAKDSILKQILRNRASSQLVSHQVSSKQILSTSRKDDENIKVIPDETITLNEELFDEEDRSIVSNIEHNFGQSKNSLFHTQSNHIQSHYPSLRRNKYSFISSNMNLDTLKSKLMDSDLNRTFDIASVRPDRLGRKTSLNLPPISIGNMQHSADVRSGANSNMNSTSKIRFASPMAGHIPATNRAKISIKSELSETFRRTVASKDRITFPVSQPDVLADLSSQDVKIAKRPKKLFRLTLGTGFVNELHSTKQQVDFLKSITTLKSKLKSNMYKGC</sequence>
<dbReference type="AlphaFoldDB" id="A0A7S3JDU7"/>
<dbReference type="EMBL" id="HBII01024802">
    <property type="protein sequence ID" value="CAE0351343.1"/>
    <property type="molecule type" value="Transcribed_RNA"/>
</dbReference>
<reference evidence="2" key="1">
    <citation type="submission" date="2021-01" db="EMBL/GenBank/DDBJ databases">
        <authorList>
            <person name="Corre E."/>
            <person name="Pelletier E."/>
            <person name="Niang G."/>
            <person name="Scheremetjew M."/>
            <person name="Finn R."/>
            <person name="Kale V."/>
            <person name="Holt S."/>
            <person name="Cochrane G."/>
            <person name="Meng A."/>
            <person name="Brown T."/>
            <person name="Cohen L."/>
        </authorList>
    </citation>
    <scope>NUCLEOTIDE SEQUENCE</scope>
    <source>
        <strain evidence="2">FSP1.4</strain>
    </source>
</reference>
<proteinExistence type="predicted"/>
<evidence type="ECO:0000313" key="2">
    <source>
        <dbReference type="EMBL" id="CAE0351343.1"/>
    </source>
</evidence>
<protein>
    <submittedName>
        <fullName evidence="2">Uncharacterized protein</fullName>
    </submittedName>
</protein>
<evidence type="ECO:0000256" key="1">
    <source>
        <dbReference type="SAM" id="MobiDB-lite"/>
    </source>
</evidence>